<dbReference type="Pfam" id="PF03645">
    <property type="entry name" value="Tctex-1"/>
    <property type="match status" value="1"/>
</dbReference>
<dbReference type="GO" id="GO:0005868">
    <property type="term" value="C:cytoplasmic dynein complex"/>
    <property type="evidence" value="ECO:0007669"/>
    <property type="project" value="TreeGrafter"/>
</dbReference>
<dbReference type="InterPro" id="IPR038586">
    <property type="entry name" value="Tctex-1-like_sf"/>
</dbReference>
<dbReference type="InterPro" id="IPR005334">
    <property type="entry name" value="Tctex-1-like"/>
</dbReference>
<proteinExistence type="predicted"/>
<evidence type="ECO:0000313" key="1">
    <source>
        <dbReference type="EMBL" id="KAF1921968.1"/>
    </source>
</evidence>
<accession>A0A6A5R481</accession>
<reference evidence="1" key="1">
    <citation type="journal article" date="2020" name="Stud. Mycol.">
        <title>101 Dothideomycetes genomes: a test case for predicting lifestyles and emergence of pathogens.</title>
        <authorList>
            <person name="Haridas S."/>
            <person name="Albert R."/>
            <person name="Binder M."/>
            <person name="Bloem J."/>
            <person name="Labutti K."/>
            <person name="Salamov A."/>
            <person name="Andreopoulos B."/>
            <person name="Baker S."/>
            <person name="Barry K."/>
            <person name="Bills G."/>
            <person name="Bluhm B."/>
            <person name="Cannon C."/>
            <person name="Castanera R."/>
            <person name="Culley D."/>
            <person name="Daum C."/>
            <person name="Ezra D."/>
            <person name="Gonzalez J."/>
            <person name="Henrissat B."/>
            <person name="Kuo A."/>
            <person name="Liang C."/>
            <person name="Lipzen A."/>
            <person name="Lutzoni F."/>
            <person name="Magnuson J."/>
            <person name="Mondo S."/>
            <person name="Nolan M."/>
            <person name="Ohm R."/>
            <person name="Pangilinan J."/>
            <person name="Park H.-J."/>
            <person name="Ramirez L."/>
            <person name="Alfaro M."/>
            <person name="Sun H."/>
            <person name="Tritt A."/>
            <person name="Yoshinaga Y."/>
            <person name="Zwiers L.-H."/>
            <person name="Turgeon B."/>
            <person name="Goodwin S."/>
            <person name="Spatafora J."/>
            <person name="Crous P."/>
            <person name="Grigoriev I."/>
        </authorList>
    </citation>
    <scope>NUCLEOTIDE SEQUENCE</scope>
    <source>
        <strain evidence="1">HMLAC05119</strain>
    </source>
</reference>
<organism evidence="1 2">
    <name type="scientific">Ampelomyces quisqualis</name>
    <name type="common">Powdery mildew agent</name>
    <dbReference type="NCBI Taxonomy" id="50730"/>
    <lineage>
        <taxon>Eukaryota</taxon>
        <taxon>Fungi</taxon>
        <taxon>Dikarya</taxon>
        <taxon>Ascomycota</taxon>
        <taxon>Pezizomycotina</taxon>
        <taxon>Dothideomycetes</taxon>
        <taxon>Pleosporomycetidae</taxon>
        <taxon>Pleosporales</taxon>
        <taxon>Pleosporineae</taxon>
        <taxon>Phaeosphaeriaceae</taxon>
        <taxon>Ampelomyces</taxon>
    </lineage>
</organism>
<protein>
    <submittedName>
        <fullName evidence="1">Tctex-1</fullName>
    </submittedName>
</protein>
<dbReference type="PANTHER" id="PTHR21255:SF4">
    <property type="entry name" value="DYNEIN LIGHT CHAIN TCTEX-TYPE"/>
    <property type="match status" value="1"/>
</dbReference>
<dbReference type="CDD" id="cd21456">
    <property type="entry name" value="DLC-like_SpDlc1-like"/>
    <property type="match status" value="1"/>
</dbReference>
<dbReference type="GO" id="GO:0045505">
    <property type="term" value="F:dynein intermediate chain binding"/>
    <property type="evidence" value="ECO:0007669"/>
    <property type="project" value="TreeGrafter"/>
</dbReference>
<dbReference type="GO" id="GO:0005737">
    <property type="term" value="C:cytoplasm"/>
    <property type="evidence" value="ECO:0007669"/>
    <property type="project" value="TreeGrafter"/>
</dbReference>
<dbReference type="AlphaFoldDB" id="A0A6A5R481"/>
<evidence type="ECO:0000313" key="2">
    <source>
        <dbReference type="Proteomes" id="UP000800096"/>
    </source>
</evidence>
<dbReference type="GO" id="GO:0007018">
    <property type="term" value="P:microtubule-based movement"/>
    <property type="evidence" value="ECO:0007669"/>
    <property type="project" value="TreeGrafter"/>
</dbReference>
<keyword evidence="2" id="KW-1185">Reference proteome</keyword>
<dbReference type="EMBL" id="ML979132">
    <property type="protein sequence ID" value="KAF1921968.1"/>
    <property type="molecule type" value="Genomic_DNA"/>
</dbReference>
<dbReference type="PANTHER" id="PTHR21255">
    <property type="entry name" value="T-COMPLEX-ASSOCIATED-TESTIS-EXPRESSED 1/ DYNEIN LIGHT CHAIN"/>
    <property type="match status" value="1"/>
</dbReference>
<dbReference type="Proteomes" id="UP000800096">
    <property type="component" value="Unassembled WGS sequence"/>
</dbReference>
<name>A0A6A5R481_AMPQU</name>
<gene>
    <name evidence="1" type="ORF">BDU57DRAFT_545337</name>
</gene>
<dbReference type="Gene3D" id="3.30.1140.40">
    <property type="entry name" value="Tctex-1"/>
    <property type="match status" value="1"/>
</dbReference>
<sequence length="133" mass="14540">MAAPTHSPLPTSELEQIASHACETVIGAAESYDHSKSAEWNTSIIQTILKSLIEKTSVTTGETSQPPFKYIVNSTVIQHIGVPSEPEKHGRRGMHSAVGAYWNNEKDGTFSYKWEGAEKKGMDIVIAVTWVAI</sequence>
<dbReference type="OrthoDB" id="10059120at2759"/>